<dbReference type="PRINTS" id="PR00038">
    <property type="entry name" value="HTHLUXR"/>
</dbReference>
<evidence type="ECO:0000256" key="4">
    <source>
        <dbReference type="ARBA" id="ARBA00023163"/>
    </source>
</evidence>
<comment type="caution">
    <text evidence="8">The sequence shown here is derived from an EMBL/GenBank/DDBJ whole genome shotgun (WGS) entry which is preliminary data.</text>
</comment>
<evidence type="ECO:0000256" key="1">
    <source>
        <dbReference type="ARBA" id="ARBA00022553"/>
    </source>
</evidence>
<dbReference type="Pfam" id="PF00196">
    <property type="entry name" value="GerE"/>
    <property type="match status" value="1"/>
</dbReference>
<evidence type="ECO:0000259" key="6">
    <source>
        <dbReference type="PROSITE" id="PS50043"/>
    </source>
</evidence>
<dbReference type="PROSITE" id="PS50043">
    <property type="entry name" value="HTH_LUXR_2"/>
    <property type="match status" value="1"/>
</dbReference>
<feature type="domain" description="Response regulatory" evidence="7">
    <location>
        <begin position="3"/>
        <end position="116"/>
    </location>
</feature>
<feature type="modified residue" description="4-aspartylphosphate" evidence="5">
    <location>
        <position position="54"/>
    </location>
</feature>
<dbReference type="CDD" id="cd17535">
    <property type="entry name" value="REC_NarL-like"/>
    <property type="match status" value="1"/>
</dbReference>
<dbReference type="InterPro" id="IPR039420">
    <property type="entry name" value="WalR-like"/>
</dbReference>
<dbReference type="InterPro" id="IPR058245">
    <property type="entry name" value="NreC/VraR/RcsB-like_REC"/>
</dbReference>
<dbReference type="RefSeq" id="WP_344618161.1">
    <property type="nucleotide sequence ID" value="NZ_BAAARV010000083.1"/>
</dbReference>
<feature type="domain" description="HTH luxR-type" evidence="6">
    <location>
        <begin position="138"/>
        <end position="204"/>
    </location>
</feature>
<sequence>MVSVLIADDNSVVRAVLRDVFHGAADLTVVAEAANGVEALELAARHRPTVTLLDHRMPLRDGLSVAAAIGAFSRVLMLTRSAEERVVLDAVRAGAHGFLVHGQFAPAELLQAVRAVAGGESHLSPSAARVLVDAVRTAPRPTNHYGLSTREREVMDLIARGLSNADIARTLVLSPKTVENHVNHIFAKLGAADRRAAVSRWTPN</sequence>
<dbReference type="Proteomes" id="UP001501444">
    <property type="component" value="Unassembled WGS sequence"/>
</dbReference>
<keyword evidence="3" id="KW-0238">DNA-binding</keyword>
<evidence type="ECO:0000313" key="9">
    <source>
        <dbReference type="Proteomes" id="UP001501444"/>
    </source>
</evidence>
<keyword evidence="2" id="KW-0805">Transcription regulation</keyword>
<keyword evidence="4" id="KW-0804">Transcription</keyword>
<dbReference type="SMART" id="SM00421">
    <property type="entry name" value="HTH_LUXR"/>
    <property type="match status" value="1"/>
</dbReference>
<dbReference type="PROSITE" id="PS50110">
    <property type="entry name" value="RESPONSE_REGULATORY"/>
    <property type="match status" value="1"/>
</dbReference>
<dbReference type="CDD" id="cd06170">
    <property type="entry name" value="LuxR_C_like"/>
    <property type="match status" value="1"/>
</dbReference>
<dbReference type="InterPro" id="IPR000792">
    <property type="entry name" value="Tscrpt_reg_LuxR_C"/>
</dbReference>
<dbReference type="InterPro" id="IPR001789">
    <property type="entry name" value="Sig_transdc_resp-reg_receiver"/>
</dbReference>
<accession>A0ABP5UG30</accession>
<dbReference type="SUPFAM" id="SSF52172">
    <property type="entry name" value="CheY-like"/>
    <property type="match status" value="1"/>
</dbReference>
<dbReference type="PROSITE" id="PS00622">
    <property type="entry name" value="HTH_LUXR_1"/>
    <property type="match status" value="1"/>
</dbReference>
<keyword evidence="9" id="KW-1185">Reference proteome</keyword>
<dbReference type="PANTHER" id="PTHR43214">
    <property type="entry name" value="TWO-COMPONENT RESPONSE REGULATOR"/>
    <property type="match status" value="1"/>
</dbReference>
<evidence type="ECO:0000256" key="3">
    <source>
        <dbReference type="ARBA" id="ARBA00023125"/>
    </source>
</evidence>
<dbReference type="EMBL" id="BAAARV010000083">
    <property type="protein sequence ID" value="GAA2377803.1"/>
    <property type="molecule type" value="Genomic_DNA"/>
</dbReference>
<gene>
    <name evidence="8" type="ORF">GCM10010170_083290</name>
</gene>
<dbReference type="Gene3D" id="3.40.50.2300">
    <property type="match status" value="1"/>
</dbReference>
<evidence type="ECO:0000259" key="7">
    <source>
        <dbReference type="PROSITE" id="PS50110"/>
    </source>
</evidence>
<dbReference type="PANTHER" id="PTHR43214:SF24">
    <property type="entry name" value="TRANSCRIPTIONAL REGULATORY PROTEIN NARL-RELATED"/>
    <property type="match status" value="1"/>
</dbReference>
<protein>
    <submittedName>
        <fullName evidence="8">Response regulator transcription factor</fullName>
    </submittedName>
</protein>
<organism evidence="8 9">
    <name type="scientific">Dactylosporangium salmoneum</name>
    <dbReference type="NCBI Taxonomy" id="53361"/>
    <lineage>
        <taxon>Bacteria</taxon>
        <taxon>Bacillati</taxon>
        <taxon>Actinomycetota</taxon>
        <taxon>Actinomycetes</taxon>
        <taxon>Micromonosporales</taxon>
        <taxon>Micromonosporaceae</taxon>
        <taxon>Dactylosporangium</taxon>
    </lineage>
</organism>
<keyword evidence="1 5" id="KW-0597">Phosphoprotein</keyword>
<proteinExistence type="predicted"/>
<evidence type="ECO:0000256" key="2">
    <source>
        <dbReference type="ARBA" id="ARBA00023015"/>
    </source>
</evidence>
<evidence type="ECO:0000256" key="5">
    <source>
        <dbReference type="PROSITE-ProRule" id="PRU00169"/>
    </source>
</evidence>
<evidence type="ECO:0000313" key="8">
    <source>
        <dbReference type="EMBL" id="GAA2377803.1"/>
    </source>
</evidence>
<reference evidence="9" key="1">
    <citation type="journal article" date="2019" name="Int. J. Syst. Evol. Microbiol.">
        <title>The Global Catalogue of Microorganisms (GCM) 10K type strain sequencing project: providing services to taxonomists for standard genome sequencing and annotation.</title>
        <authorList>
            <consortium name="The Broad Institute Genomics Platform"/>
            <consortium name="The Broad Institute Genome Sequencing Center for Infectious Disease"/>
            <person name="Wu L."/>
            <person name="Ma J."/>
        </authorList>
    </citation>
    <scope>NUCLEOTIDE SEQUENCE [LARGE SCALE GENOMIC DNA]</scope>
    <source>
        <strain evidence="9">JCM 3272</strain>
    </source>
</reference>
<dbReference type="InterPro" id="IPR011006">
    <property type="entry name" value="CheY-like_superfamily"/>
</dbReference>
<name>A0ABP5UG30_9ACTN</name>
<dbReference type="Pfam" id="PF00072">
    <property type="entry name" value="Response_reg"/>
    <property type="match status" value="1"/>
</dbReference>
<dbReference type="SMART" id="SM00448">
    <property type="entry name" value="REC"/>
    <property type="match status" value="1"/>
</dbReference>